<sequence length="277" mass="32318">MDQECLDKLRLKELQLFHEEQRLDHIFDEVVKIHPSVRNPKAFALMGESAIKMESKDLSKIRNNISFGPFVKSIITHYLYSKKKKCSENILNLIKPRQVEYLWINCGYEDIDSCYHKNILRLSKLAPMVTTRCHFSDIIISKNNFEKIIMRCRYTSIIIFCFCKIYSKRMKLKADISFKTTFVHFDQCEGASQSDWENNPSHLQSIIKAFSTSQIRNSLEKIHLGRLMLSITNLKNLFSPYPLPQTEITLFSTTDQKFATLKLPSKPPSIPQKCLIQ</sequence>
<protein>
    <submittedName>
        <fullName evidence="1">Uncharacterized protein</fullName>
    </submittedName>
</protein>
<evidence type="ECO:0000313" key="1">
    <source>
        <dbReference type="EMBL" id="CAI2376800.1"/>
    </source>
</evidence>
<proteinExistence type="predicted"/>
<keyword evidence="2" id="KW-1185">Reference proteome</keyword>
<accession>A0AAD1XPX3</accession>
<organism evidence="1 2">
    <name type="scientific">Euplotes crassus</name>
    <dbReference type="NCBI Taxonomy" id="5936"/>
    <lineage>
        <taxon>Eukaryota</taxon>
        <taxon>Sar</taxon>
        <taxon>Alveolata</taxon>
        <taxon>Ciliophora</taxon>
        <taxon>Intramacronucleata</taxon>
        <taxon>Spirotrichea</taxon>
        <taxon>Hypotrichia</taxon>
        <taxon>Euplotida</taxon>
        <taxon>Euplotidae</taxon>
        <taxon>Moneuplotes</taxon>
    </lineage>
</organism>
<evidence type="ECO:0000313" key="2">
    <source>
        <dbReference type="Proteomes" id="UP001295684"/>
    </source>
</evidence>
<comment type="caution">
    <text evidence="1">The sequence shown here is derived from an EMBL/GenBank/DDBJ whole genome shotgun (WGS) entry which is preliminary data.</text>
</comment>
<name>A0AAD1XPX3_EUPCR</name>
<reference evidence="1" key="1">
    <citation type="submission" date="2023-07" db="EMBL/GenBank/DDBJ databases">
        <authorList>
            <consortium name="AG Swart"/>
            <person name="Singh M."/>
            <person name="Singh A."/>
            <person name="Seah K."/>
            <person name="Emmerich C."/>
        </authorList>
    </citation>
    <scope>NUCLEOTIDE SEQUENCE</scope>
    <source>
        <strain evidence="1">DP1</strain>
    </source>
</reference>
<gene>
    <name evidence="1" type="ORF">ECRASSUSDP1_LOCUS18177</name>
</gene>
<dbReference type="Proteomes" id="UP001295684">
    <property type="component" value="Unassembled WGS sequence"/>
</dbReference>
<dbReference type="AlphaFoldDB" id="A0AAD1XPX3"/>
<dbReference type="EMBL" id="CAMPGE010018383">
    <property type="protein sequence ID" value="CAI2376800.1"/>
    <property type="molecule type" value="Genomic_DNA"/>
</dbReference>